<organism evidence="11 12">
    <name type="scientific">Limosilactobacillus equigenerosi DSM 18793 = JCM 14505</name>
    <dbReference type="NCBI Taxonomy" id="1423742"/>
    <lineage>
        <taxon>Bacteria</taxon>
        <taxon>Bacillati</taxon>
        <taxon>Bacillota</taxon>
        <taxon>Bacilli</taxon>
        <taxon>Lactobacillales</taxon>
        <taxon>Lactobacillaceae</taxon>
        <taxon>Limosilactobacillus</taxon>
    </lineage>
</organism>
<dbReference type="EC" id="2.5.1.47" evidence="4"/>
<sequence>MLIHSVGELIGHTPLLELPIEVPKQSHIYAKLEMFNPGGSIKDRLGQFLLQTAWSRGEINAHTTIIEPTAGNTGIGIALAARQLGLATILVVPQHFSFEKQTLMKALGAQVINTPDEAGMQGATAKAQALAQTIAHAYVPNQFLNEDNPRAYETTLGPEIMADLAGKKIDAVVIGAGTGGTFAGVAKSIHAVYPTAKLIPVQPQGSILAQQPAGPHRTEGIGVEMEPPFFAGLPIDSVQTISDDAAFGWVKRAAKEWGLFMGSSSGAAVAASLAVAKQLPEGSNIVTVLPDSSERYLSEGIYD</sequence>
<evidence type="ECO:0000313" key="12">
    <source>
        <dbReference type="Proteomes" id="UP000051084"/>
    </source>
</evidence>
<protein>
    <recommendedName>
        <fullName evidence="4">cysteine synthase</fullName>
        <ecNumber evidence="4">2.5.1.47</ecNumber>
    </recommendedName>
</protein>
<dbReference type="OrthoDB" id="9808024at2"/>
<comment type="catalytic activity">
    <reaction evidence="9">
        <text>O-acetyl-L-serine + hydrogen sulfide = L-cysteine + acetate</text>
        <dbReference type="Rhea" id="RHEA:14829"/>
        <dbReference type="ChEBI" id="CHEBI:29919"/>
        <dbReference type="ChEBI" id="CHEBI:30089"/>
        <dbReference type="ChEBI" id="CHEBI:35235"/>
        <dbReference type="ChEBI" id="CHEBI:58340"/>
        <dbReference type="EC" id="2.5.1.47"/>
    </reaction>
</comment>
<evidence type="ECO:0000256" key="8">
    <source>
        <dbReference type="ARBA" id="ARBA00023192"/>
    </source>
</evidence>
<dbReference type="FunFam" id="3.40.50.1100:FF:000006">
    <property type="entry name" value="Cysteine synthase"/>
    <property type="match status" value="1"/>
</dbReference>
<feature type="domain" description="Tryptophan synthase beta chain-like PALP" evidence="10">
    <location>
        <begin position="9"/>
        <end position="291"/>
    </location>
</feature>
<accession>A0A0R1UR14</accession>
<comment type="pathway">
    <text evidence="2">Amino-acid biosynthesis; L-cysteine biosynthesis; L-cysteine from L-serine: step 2/2.</text>
</comment>
<comment type="similarity">
    <text evidence="3">Belongs to the cysteine synthase/cystathionine beta-synthase family.</text>
</comment>
<evidence type="ECO:0000256" key="3">
    <source>
        <dbReference type="ARBA" id="ARBA00007103"/>
    </source>
</evidence>
<dbReference type="PATRIC" id="fig|1423742.4.peg.780"/>
<evidence type="ECO:0000256" key="7">
    <source>
        <dbReference type="ARBA" id="ARBA00022898"/>
    </source>
</evidence>
<evidence type="ECO:0000256" key="4">
    <source>
        <dbReference type="ARBA" id="ARBA00012681"/>
    </source>
</evidence>
<dbReference type="CDD" id="cd01561">
    <property type="entry name" value="CBS_like"/>
    <property type="match status" value="1"/>
</dbReference>
<evidence type="ECO:0000256" key="1">
    <source>
        <dbReference type="ARBA" id="ARBA00001933"/>
    </source>
</evidence>
<dbReference type="InterPro" id="IPR050214">
    <property type="entry name" value="Cys_Synth/Cystath_Beta-Synth"/>
</dbReference>
<evidence type="ECO:0000259" key="10">
    <source>
        <dbReference type="Pfam" id="PF00291"/>
    </source>
</evidence>
<dbReference type="GO" id="GO:0004124">
    <property type="term" value="F:cysteine synthase activity"/>
    <property type="evidence" value="ECO:0007669"/>
    <property type="project" value="UniProtKB-EC"/>
</dbReference>
<proteinExistence type="inferred from homology"/>
<dbReference type="EMBL" id="AZGC01000018">
    <property type="protein sequence ID" value="KRL95647.1"/>
    <property type="molecule type" value="Genomic_DNA"/>
</dbReference>
<keyword evidence="12" id="KW-1185">Reference proteome</keyword>
<evidence type="ECO:0000256" key="5">
    <source>
        <dbReference type="ARBA" id="ARBA00022605"/>
    </source>
</evidence>
<evidence type="ECO:0000256" key="6">
    <source>
        <dbReference type="ARBA" id="ARBA00022679"/>
    </source>
</evidence>
<dbReference type="GO" id="GO:0006535">
    <property type="term" value="P:cysteine biosynthetic process from serine"/>
    <property type="evidence" value="ECO:0007669"/>
    <property type="project" value="InterPro"/>
</dbReference>
<comment type="caution">
    <text evidence="11">The sequence shown here is derived from an EMBL/GenBank/DDBJ whole genome shotgun (WGS) entry which is preliminary data.</text>
</comment>
<reference evidence="11 12" key="1">
    <citation type="journal article" date="2015" name="Genome Announc.">
        <title>Expanding the biotechnology potential of lactobacilli through comparative genomics of 213 strains and associated genera.</title>
        <authorList>
            <person name="Sun Z."/>
            <person name="Harris H.M."/>
            <person name="McCann A."/>
            <person name="Guo C."/>
            <person name="Argimon S."/>
            <person name="Zhang W."/>
            <person name="Yang X."/>
            <person name="Jeffery I.B."/>
            <person name="Cooney J.C."/>
            <person name="Kagawa T.F."/>
            <person name="Liu W."/>
            <person name="Song Y."/>
            <person name="Salvetti E."/>
            <person name="Wrobel A."/>
            <person name="Rasinkangas P."/>
            <person name="Parkhill J."/>
            <person name="Rea M.C."/>
            <person name="O'Sullivan O."/>
            <person name="Ritari J."/>
            <person name="Douillard F.P."/>
            <person name="Paul Ross R."/>
            <person name="Yang R."/>
            <person name="Briner A.E."/>
            <person name="Felis G.E."/>
            <person name="de Vos W.M."/>
            <person name="Barrangou R."/>
            <person name="Klaenhammer T.R."/>
            <person name="Caufield P.W."/>
            <person name="Cui Y."/>
            <person name="Zhang H."/>
            <person name="O'Toole P.W."/>
        </authorList>
    </citation>
    <scope>NUCLEOTIDE SEQUENCE [LARGE SCALE GENOMIC DNA]</scope>
    <source>
        <strain evidence="11 12">DSM 18793</strain>
    </source>
</reference>
<dbReference type="AlphaFoldDB" id="A0A0R1UR14"/>
<keyword evidence="8" id="KW-0198">Cysteine biosynthesis</keyword>
<dbReference type="SUPFAM" id="SSF53686">
    <property type="entry name" value="Tryptophan synthase beta subunit-like PLP-dependent enzymes"/>
    <property type="match status" value="1"/>
</dbReference>
<dbReference type="Pfam" id="PF00291">
    <property type="entry name" value="PALP"/>
    <property type="match status" value="1"/>
</dbReference>
<dbReference type="InterPro" id="IPR001216">
    <property type="entry name" value="P-phosphate_BS"/>
</dbReference>
<dbReference type="RefSeq" id="WP_054653153.1">
    <property type="nucleotide sequence ID" value="NZ_AZGC01000018.1"/>
</dbReference>
<evidence type="ECO:0000313" key="11">
    <source>
        <dbReference type="EMBL" id="KRL95647.1"/>
    </source>
</evidence>
<keyword evidence="7" id="KW-0663">Pyridoxal phosphate</keyword>
<dbReference type="Gene3D" id="3.40.50.1100">
    <property type="match status" value="2"/>
</dbReference>
<dbReference type="InterPro" id="IPR001926">
    <property type="entry name" value="TrpB-like_PALP"/>
</dbReference>
<dbReference type="InterPro" id="IPR036052">
    <property type="entry name" value="TrpB-like_PALP_sf"/>
</dbReference>
<dbReference type="PROSITE" id="PS00901">
    <property type="entry name" value="CYS_SYNTHASE"/>
    <property type="match status" value="1"/>
</dbReference>
<evidence type="ECO:0000256" key="9">
    <source>
        <dbReference type="ARBA" id="ARBA00047931"/>
    </source>
</evidence>
<comment type="cofactor">
    <cofactor evidence="1">
        <name>pyridoxal 5'-phosphate</name>
        <dbReference type="ChEBI" id="CHEBI:597326"/>
    </cofactor>
</comment>
<dbReference type="PANTHER" id="PTHR10314">
    <property type="entry name" value="CYSTATHIONINE BETA-SYNTHASE"/>
    <property type="match status" value="1"/>
</dbReference>
<gene>
    <name evidence="11" type="ORF">FC21_GL000751</name>
</gene>
<name>A0A0R1UR14_9LACO</name>
<keyword evidence="5" id="KW-0028">Amino-acid biosynthesis</keyword>
<dbReference type="Proteomes" id="UP000051084">
    <property type="component" value="Unassembled WGS sequence"/>
</dbReference>
<evidence type="ECO:0000256" key="2">
    <source>
        <dbReference type="ARBA" id="ARBA00004962"/>
    </source>
</evidence>
<keyword evidence="6" id="KW-0808">Transferase</keyword>
<dbReference type="STRING" id="417373.GCA_001570685_00813"/>